<evidence type="ECO:0000256" key="1">
    <source>
        <dbReference type="ARBA" id="ARBA00004651"/>
    </source>
</evidence>
<sequence length="175" mass="18429">MAKFFQEFREFAVKGNVVDMAVGIIIGGAFTLIVQSLVADVMNPLIGLLVGGVDFSNLFVVLRQGAVGGPYATLADAQAAGAVTLNLGLFINAVVSFTIVAFVVFLLVRTINRLKREEAVAPASPTEQPCPYCLMVVPIKATRCGHCTAMLEQPAEVDAPVEATSAPPQMPPAKP</sequence>
<dbReference type="OrthoDB" id="9810350at2"/>
<evidence type="ECO:0000256" key="5">
    <source>
        <dbReference type="ARBA" id="ARBA00022692"/>
    </source>
</evidence>
<keyword evidence="9 10" id="KW-0407">Ion channel</keyword>
<evidence type="ECO:0000256" key="3">
    <source>
        <dbReference type="ARBA" id="ARBA00022448"/>
    </source>
</evidence>
<protein>
    <recommendedName>
        <fullName evidence="10">Large-conductance mechanosensitive channel</fullName>
    </recommendedName>
</protein>
<accession>A0A246S0E6</accession>
<dbReference type="NCBIfam" id="NF001843">
    <property type="entry name" value="PRK00567.1-4"/>
    <property type="match status" value="1"/>
</dbReference>
<gene>
    <name evidence="10" type="primary">mscL</name>
    <name evidence="11" type="ORF">JI62_10440</name>
</gene>
<keyword evidence="7 10" id="KW-0406">Ion transport</keyword>
<evidence type="ECO:0000256" key="8">
    <source>
        <dbReference type="ARBA" id="ARBA00023136"/>
    </source>
</evidence>
<dbReference type="InterPro" id="IPR036019">
    <property type="entry name" value="MscL_channel"/>
</dbReference>
<dbReference type="SUPFAM" id="SSF81330">
    <property type="entry name" value="Gated mechanosensitive channel"/>
    <property type="match status" value="1"/>
</dbReference>
<keyword evidence="12" id="KW-1185">Reference proteome</keyword>
<comment type="subunit">
    <text evidence="10">Homopentamer.</text>
</comment>
<dbReference type="PROSITE" id="PS01327">
    <property type="entry name" value="MSCL"/>
    <property type="match status" value="1"/>
</dbReference>
<dbReference type="RefSeq" id="WP_088700118.1">
    <property type="nucleotide sequence ID" value="NZ_JPUA01000028.1"/>
</dbReference>
<comment type="similarity">
    <text evidence="2 10">Belongs to the MscL family.</text>
</comment>
<comment type="caution">
    <text evidence="11">The sequence shown here is derived from an EMBL/GenBank/DDBJ whole genome shotgun (WGS) entry which is preliminary data.</text>
</comment>
<keyword evidence="5 10" id="KW-0812">Transmembrane</keyword>
<dbReference type="EMBL" id="JPUA01000028">
    <property type="protein sequence ID" value="OWV29667.1"/>
    <property type="molecule type" value="Genomic_DNA"/>
</dbReference>
<keyword evidence="8 10" id="KW-0472">Membrane</keyword>
<dbReference type="HAMAP" id="MF_00115">
    <property type="entry name" value="MscL"/>
    <property type="match status" value="1"/>
</dbReference>
<feature type="transmembrane region" description="Helical" evidence="10">
    <location>
        <begin position="45"/>
        <end position="67"/>
    </location>
</feature>
<evidence type="ECO:0000313" key="11">
    <source>
        <dbReference type="EMBL" id="OWV29667.1"/>
    </source>
</evidence>
<evidence type="ECO:0000256" key="2">
    <source>
        <dbReference type="ARBA" id="ARBA00007254"/>
    </source>
</evidence>
<name>A0A246S0E6_9GAMM</name>
<proteinExistence type="inferred from homology"/>
<organism evidence="11 12">
    <name type="scientific">Halomonas campaniensis</name>
    <dbReference type="NCBI Taxonomy" id="213554"/>
    <lineage>
        <taxon>Bacteria</taxon>
        <taxon>Pseudomonadati</taxon>
        <taxon>Pseudomonadota</taxon>
        <taxon>Gammaproteobacteria</taxon>
        <taxon>Oceanospirillales</taxon>
        <taxon>Halomonadaceae</taxon>
        <taxon>Halomonas</taxon>
    </lineage>
</organism>
<dbReference type="PRINTS" id="PR01264">
    <property type="entry name" value="MECHCHANNEL"/>
</dbReference>
<reference evidence="11 12" key="1">
    <citation type="submission" date="2014-08" db="EMBL/GenBank/DDBJ databases">
        <title>Draft genome sequence of a novel L-asparaginase producing marine bacterium, Halomonas campaniensis.</title>
        <authorList>
            <person name="Sundarakrishnan B."/>
            <person name="Moushumi Priya A."/>
            <person name="Raman G."/>
            <person name="Sakthivel N."/>
            <person name="Park S."/>
            <person name="Jayachandran S."/>
        </authorList>
    </citation>
    <scope>NUCLEOTIDE SEQUENCE [LARGE SCALE GENOMIC DNA]</scope>
    <source>
        <strain evidence="11 12">SK03</strain>
    </source>
</reference>
<dbReference type="Proteomes" id="UP000197334">
    <property type="component" value="Unassembled WGS sequence"/>
</dbReference>
<dbReference type="InterPro" id="IPR037673">
    <property type="entry name" value="MSC/AndL"/>
</dbReference>
<dbReference type="AlphaFoldDB" id="A0A246S0E6"/>
<keyword evidence="3 10" id="KW-0813">Transport</keyword>
<evidence type="ECO:0000256" key="6">
    <source>
        <dbReference type="ARBA" id="ARBA00022989"/>
    </source>
</evidence>
<dbReference type="PANTHER" id="PTHR30266:SF2">
    <property type="entry name" value="LARGE-CONDUCTANCE MECHANOSENSITIVE CHANNEL"/>
    <property type="match status" value="1"/>
</dbReference>
<evidence type="ECO:0000256" key="4">
    <source>
        <dbReference type="ARBA" id="ARBA00022475"/>
    </source>
</evidence>
<keyword evidence="6 10" id="KW-1133">Transmembrane helix</keyword>
<dbReference type="InterPro" id="IPR001185">
    <property type="entry name" value="MS_channel"/>
</dbReference>
<keyword evidence="10" id="KW-0997">Cell inner membrane</keyword>
<dbReference type="NCBIfam" id="TIGR00220">
    <property type="entry name" value="mscL"/>
    <property type="match status" value="1"/>
</dbReference>
<evidence type="ECO:0000256" key="7">
    <source>
        <dbReference type="ARBA" id="ARBA00023065"/>
    </source>
</evidence>
<feature type="transmembrane region" description="Helical" evidence="10">
    <location>
        <begin position="87"/>
        <end position="108"/>
    </location>
</feature>
<keyword evidence="4 10" id="KW-1003">Cell membrane</keyword>
<evidence type="ECO:0000256" key="10">
    <source>
        <dbReference type="HAMAP-Rule" id="MF_00115"/>
    </source>
</evidence>
<dbReference type="InterPro" id="IPR019823">
    <property type="entry name" value="Mechanosensitive_channel_CS"/>
</dbReference>
<dbReference type="Pfam" id="PF01741">
    <property type="entry name" value="MscL"/>
    <property type="match status" value="1"/>
</dbReference>
<comment type="function">
    <text evidence="10">Channel that opens in response to stretch forces in the membrane lipid bilayer. May participate in the regulation of osmotic pressure changes within the cell.</text>
</comment>
<evidence type="ECO:0000256" key="9">
    <source>
        <dbReference type="ARBA" id="ARBA00023303"/>
    </source>
</evidence>
<feature type="transmembrane region" description="Helical" evidence="10">
    <location>
        <begin position="20"/>
        <end position="38"/>
    </location>
</feature>
<dbReference type="GO" id="GO:0005886">
    <property type="term" value="C:plasma membrane"/>
    <property type="evidence" value="ECO:0007669"/>
    <property type="project" value="UniProtKB-SubCell"/>
</dbReference>
<comment type="subcellular location">
    <subcellularLocation>
        <location evidence="10">Cell inner membrane</location>
        <topology evidence="10">Multi-pass membrane protein</topology>
    </subcellularLocation>
    <subcellularLocation>
        <location evidence="1">Cell membrane</location>
        <topology evidence="1">Multi-pass membrane protein</topology>
    </subcellularLocation>
</comment>
<dbReference type="Gene3D" id="1.10.1200.120">
    <property type="entry name" value="Large-conductance mechanosensitive channel, MscL, domain 1"/>
    <property type="match status" value="1"/>
</dbReference>
<dbReference type="PANTHER" id="PTHR30266">
    <property type="entry name" value="MECHANOSENSITIVE CHANNEL MSCL"/>
    <property type="match status" value="1"/>
</dbReference>
<evidence type="ECO:0000313" key="12">
    <source>
        <dbReference type="Proteomes" id="UP000197334"/>
    </source>
</evidence>
<dbReference type="GO" id="GO:0008381">
    <property type="term" value="F:mechanosensitive monoatomic ion channel activity"/>
    <property type="evidence" value="ECO:0007669"/>
    <property type="project" value="UniProtKB-UniRule"/>
</dbReference>